<evidence type="ECO:0000313" key="11">
    <source>
        <dbReference type="Proteomes" id="UP001596058"/>
    </source>
</evidence>
<dbReference type="Proteomes" id="UP001596058">
    <property type="component" value="Unassembled WGS sequence"/>
</dbReference>
<dbReference type="Pfam" id="PF13183">
    <property type="entry name" value="Fer4_8"/>
    <property type="match status" value="1"/>
</dbReference>
<comment type="cofactor">
    <cofactor evidence="1">
        <name>FAD</name>
        <dbReference type="ChEBI" id="CHEBI:57692"/>
    </cofactor>
</comment>
<gene>
    <name evidence="10" type="ORF">ACFPZ3_21175</name>
</gene>
<dbReference type="Pfam" id="PF02754">
    <property type="entry name" value="CCG"/>
    <property type="match status" value="1"/>
</dbReference>
<dbReference type="InterPro" id="IPR006094">
    <property type="entry name" value="Oxid_FAD_bind_N"/>
</dbReference>
<dbReference type="RefSeq" id="WP_379515900.1">
    <property type="nucleotide sequence ID" value="NZ_JBHSPA010000025.1"/>
</dbReference>
<protein>
    <submittedName>
        <fullName evidence="10">FAD-binding and (Fe-S)-binding domain-containing protein</fullName>
    </submittedName>
</protein>
<evidence type="ECO:0000256" key="3">
    <source>
        <dbReference type="ARBA" id="ARBA00022723"/>
    </source>
</evidence>
<dbReference type="InterPro" id="IPR017896">
    <property type="entry name" value="4Fe4S_Fe-S-bd"/>
</dbReference>
<dbReference type="Gene3D" id="3.30.43.10">
    <property type="entry name" value="Uridine Diphospho-n-acetylenolpyruvylglucosamine Reductase, domain 2"/>
    <property type="match status" value="1"/>
</dbReference>
<proteinExistence type="predicted"/>
<keyword evidence="5" id="KW-0560">Oxidoreductase</keyword>
<dbReference type="Pfam" id="PF02913">
    <property type="entry name" value="FAD-oxidase_C"/>
    <property type="match status" value="1"/>
</dbReference>
<evidence type="ECO:0000313" key="10">
    <source>
        <dbReference type="EMBL" id="MFC5826386.1"/>
    </source>
</evidence>
<dbReference type="InterPro" id="IPR036318">
    <property type="entry name" value="FAD-bd_PCMH-like_sf"/>
</dbReference>
<feature type="domain" description="4Fe-4S ferredoxin-type" evidence="8">
    <location>
        <begin position="625"/>
        <end position="655"/>
    </location>
</feature>
<dbReference type="InterPro" id="IPR016169">
    <property type="entry name" value="FAD-bd_PCMH_sub2"/>
</dbReference>
<keyword evidence="4" id="KW-0274">FAD</keyword>
<keyword evidence="3" id="KW-0479">Metal-binding</keyword>
<feature type="domain" description="FAD-binding PCMH-type" evidence="9">
    <location>
        <begin position="52"/>
        <end position="280"/>
    </location>
</feature>
<dbReference type="InterPro" id="IPR017900">
    <property type="entry name" value="4Fe4S_Fe_S_CS"/>
</dbReference>
<evidence type="ECO:0000256" key="4">
    <source>
        <dbReference type="ARBA" id="ARBA00022827"/>
    </source>
</evidence>
<evidence type="ECO:0000256" key="1">
    <source>
        <dbReference type="ARBA" id="ARBA00001974"/>
    </source>
</evidence>
<dbReference type="InterPro" id="IPR016166">
    <property type="entry name" value="FAD-bd_PCMH"/>
</dbReference>
<dbReference type="Gene3D" id="3.30.70.2740">
    <property type="match status" value="1"/>
</dbReference>
<dbReference type="Gene3D" id="1.10.45.10">
    <property type="entry name" value="Vanillyl-alcohol Oxidase, Chain A, domain 4"/>
    <property type="match status" value="1"/>
</dbReference>
<reference evidence="11" key="1">
    <citation type="journal article" date="2019" name="Int. J. Syst. Evol. Microbiol.">
        <title>The Global Catalogue of Microorganisms (GCM) 10K type strain sequencing project: providing services to taxonomists for standard genome sequencing and annotation.</title>
        <authorList>
            <consortium name="The Broad Institute Genomics Platform"/>
            <consortium name="The Broad Institute Genome Sequencing Center for Infectious Disease"/>
            <person name="Wu L."/>
            <person name="Ma J."/>
        </authorList>
    </citation>
    <scope>NUCLEOTIDE SEQUENCE [LARGE SCALE GENOMIC DNA]</scope>
    <source>
        <strain evidence="11">CCUG 53903</strain>
    </source>
</reference>
<comment type="caution">
    <text evidence="10">The sequence shown here is derived from an EMBL/GenBank/DDBJ whole genome shotgun (WGS) entry which is preliminary data.</text>
</comment>
<dbReference type="SUPFAM" id="SSF55103">
    <property type="entry name" value="FAD-linked oxidases, C-terminal domain"/>
    <property type="match status" value="1"/>
</dbReference>
<dbReference type="InterPro" id="IPR004017">
    <property type="entry name" value="Cys_rich_dom"/>
</dbReference>
<dbReference type="PROSITE" id="PS51387">
    <property type="entry name" value="FAD_PCMH"/>
    <property type="match status" value="1"/>
</dbReference>
<organism evidence="10 11">
    <name type="scientific">Nonomuraea insulae</name>
    <dbReference type="NCBI Taxonomy" id="1616787"/>
    <lineage>
        <taxon>Bacteria</taxon>
        <taxon>Bacillati</taxon>
        <taxon>Actinomycetota</taxon>
        <taxon>Actinomycetes</taxon>
        <taxon>Streptosporangiales</taxon>
        <taxon>Streptosporangiaceae</taxon>
        <taxon>Nonomuraea</taxon>
    </lineage>
</organism>
<dbReference type="PANTHER" id="PTHR11748:SF119">
    <property type="entry name" value="D-2-HYDROXYGLUTARATE DEHYDROGENASE"/>
    <property type="match status" value="1"/>
</dbReference>
<evidence type="ECO:0000256" key="5">
    <source>
        <dbReference type="ARBA" id="ARBA00023002"/>
    </source>
</evidence>
<dbReference type="SUPFAM" id="SSF56176">
    <property type="entry name" value="FAD-binding/transporter-associated domain-like"/>
    <property type="match status" value="1"/>
</dbReference>
<dbReference type="PROSITE" id="PS51379">
    <property type="entry name" value="4FE4S_FER_2"/>
    <property type="match status" value="1"/>
</dbReference>
<dbReference type="PANTHER" id="PTHR11748">
    <property type="entry name" value="D-LACTATE DEHYDROGENASE"/>
    <property type="match status" value="1"/>
</dbReference>
<keyword evidence="6" id="KW-0408">Iron</keyword>
<dbReference type="InterPro" id="IPR004113">
    <property type="entry name" value="FAD-bd_oxidored_4_C"/>
</dbReference>
<dbReference type="SUPFAM" id="SSF46548">
    <property type="entry name" value="alpha-helical ferredoxin"/>
    <property type="match status" value="1"/>
</dbReference>
<dbReference type="InterPro" id="IPR016164">
    <property type="entry name" value="FAD-linked_Oxase-like_C"/>
</dbReference>
<accession>A0ABW1CNM5</accession>
<dbReference type="InterPro" id="IPR016167">
    <property type="entry name" value="FAD-bd_PCMH_sub1"/>
</dbReference>
<keyword evidence="2" id="KW-0285">Flavoprotein</keyword>
<evidence type="ECO:0000259" key="8">
    <source>
        <dbReference type="PROSITE" id="PS51379"/>
    </source>
</evidence>
<sequence>MESLVRAPEATQPPRREVDVEALRVLLEEAVDGEVRFDAGSRAAYATDASNYRQVPIGVVVPRSLDAGVAAVAVCRGRDVPVLSRGGGTSLAGQCCNAAVVIDWSKHCGRVEAVEVARRRITVQAGAVLDAVNHVLAPDGLMVGPRPSSHPTCTIGGMIGNDSCGASAQAYGKMADSVLRLEILTYDGVRAWVGPTSEEEFARIQAGGGRLAEIYRQVRDLRDDTLELVRTRFPRLERRVSGYNLDQLLPENGFNLARALVGSEGTLVTVLRAELAVVPAPATRSLAVLGFLDIFTAADAVPAVAAHRPLALEAMDETMYRLARAEHPDDPALRDLPAGAGWLLVQFGGDTAEEAREKAETMMRDVCRSDGRPAPTHAFLGDPAREDQLWRLRESGLGVEAYPPTGRQTYEGWSDAAVPPERLGAYLRDYDRLRRRHGYRDSALYGHFGQGCVHGRLPLDLHTDDGIATYRRFAEEAADLVASYGGSLSGEHGDGQALAELLPRMFGSAVVEAFGRFKAIFDPRDRMNPGKLVHPHRLDQNLTQRHFYPLEPRHTFFDYPDDHGRFGHAATRCVGIGKCRKQTFEGGVMCPSYRVTREEEHSTRGRARLLEEMARGEVITDGWRSKAVRDALDLCLACKGCRAECPVNVDMATYKAEFLAHHYRRRLRPAAHYSMGWLPLWAALASGAPEAVNAVTHLPVLSRLIKAAAGVAARRELPRFAEERFTDWFKRRGPSPSGTRGHVVVWADTFTNNFDPRVGRAAVSVLEAAGFEVHVPPVALCCGLTWISTGQLGVARRVLGRSVRALTPWAEAGVPVVALEPSCAAVFRSDGPELLNTPQTQLLSSRTLTLAELLERRAPDWRPPSTGGSAVAQVHCHQSAIMGYDADRAVLERFGIRTKVLDSGCCGQAGNFGFEREHYDVSVACAEEGLWPAVRTAREEDALLADGFSCRTQIAASGTGRRGRHLAELLATAISRPGATA</sequence>
<evidence type="ECO:0000256" key="7">
    <source>
        <dbReference type="ARBA" id="ARBA00023014"/>
    </source>
</evidence>
<keyword evidence="7" id="KW-0411">Iron-sulfur</keyword>
<dbReference type="PROSITE" id="PS00198">
    <property type="entry name" value="4FE4S_FER_1"/>
    <property type="match status" value="1"/>
</dbReference>
<dbReference type="InterPro" id="IPR016171">
    <property type="entry name" value="Vanillyl_alc_oxidase_C-sub2"/>
</dbReference>
<evidence type="ECO:0000256" key="6">
    <source>
        <dbReference type="ARBA" id="ARBA00023004"/>
    </source>
</evidence>
<evidence type="ECO:0000259" key="9">
    <source>
        <dbReference type="PROSITE" id="PS51387"/>
    </source>
</evidence>
<name>A0ABW1CNM5_9ACTN</name>
<dbReference type="EMBL" id="JBHSPA010000025">
    <property type="protein sequence ID" value="MFC5826386.1"/>
    <property type="molecule type" value="Genomic_DNA"/>
</dbReference>
<evidence type="ECO:0000256" key="2">
    <source>
        <dbReference type="ARBA" id="ARBA00022630"/>
    </source>
</evidence>
<dbReference type="Pfam" id="PF01565">
    <property type="entry name" value="FAD_binding_4"/>
    <property type="match status" value="1"/>
</dbReference>
<keyword evidence="11" id="KW-1185">Reference proteome</keyword>
<dbReference type="Gene3D" id="3.30.465.10">
    <property type="match status" value="1"/>
</dbReference>